<keyword evidence="1" id="KW-0805">Transcription regulation</keyword>
<protein>
    <submittedName>
        <fullName evidence="6">Crp/Fnr family transcriptional regulator</fullName>
    </submittedName>
</protein>
<dbReference type="SUPFAM" id="SSF46785">
    <property type="entry name" value="Winged helix' DNA-binding domain"/>
    <property type="match status" value="1"/>
</dbReference>
<dbReference type="GO" id="GO:0003677">
    <property type="term" value="F:DNA binding"/>
    <property type="evidence" value="ECO:0007669"/>
    <property type="project" value="UniProtKB-KW"/>
</dbReference>
<dbReference type="OrthoDB" id="156829at2"/>
<evidence type="ECO:0000256" key="3">
    <source>
        <dbReference type="ARBA" id="ARBA00023163"/>
    </source>
</evidence>
<evidence type="ECO:0000256" key="2">
    <source>
        <dbReference type="ARBA" id="ARBA00023125"/>
    </source>
</evidence>
<dbReference type="InterPro" id="IPR036388">
    <property type="entry name" value="WH-like_DNA-bd_sf"/>
</dbReference>
<keyword evidence="7" id="KW-1185">Reference proteome</keyword>
<feature type="domain" description="Cyclic nucleotide-binding" evidence="4">
    <location>
        <begin position="33"/>
        <end position="116"/>
    </location>
</feature>
<dbReference type="PANTHER" id="PTHR24567:SF28">
    <property type="entry name" value="LISTERIOLYSIN REGULATORY PROTEIN"/>
    <property type="match status" value="1"/>
</dbReference>
<keyword evidence="3" id="KW-0804">Transcription</keyword>
<name>A0A411YIV9_9ACTN</name>
<sequence length="249" mass="26585">MSSPRRTPLQIADADPRTCTHDVRVRALARAPLFADLDERSIADVDHRCGMRSVQAGEAIYRAGQPAERLYVLAQGAAKITRPTSEGEELLSDVLAPGDYLGVLPALGEDRYPDSAWALVPACLLSLTGPDLDVVLRNHPSVARAGLAVVGGRLRDSQATAHRLAAATAEQRLAAALLLLADRLGVRRDGGTLINAPIARDDLADLAGCAPETASRTLARLQRDEVLETGRRWIKIADREALEALAPAS</sequence>
<dbReference type="EMBL" id="CP036402">
    <property type="protein sequence ID" value="QBI21059.1"/>
    <property type="molecule type" value="Genomic_DNA"/>
</dbReference>
<dbReference type="SMART" id="SM00100">
    <property type="entry name" value="cNMP"/>
    <property type="match status" value="1"/>
</dbReference>
<dbReference type="Gene3D" id="2.60.120.10">
    <property type="entry name" value="Jelly Rolls"/>
    <property type="match status" value="1"/>
</dbReference>
<organism evidence="6 7">
    <name type="scientific">Egibacter rhizosphaerae</name>
    <dbReference type="NCBI Taxonomy" id="1670831"/>
    <lineage>
        <taxon>Bacteria</taxon>
        <taxon>Bacillati</taxon>
        <taxon>Actinomycetota</taxon>
        <taxon>Nitriliruptoria</taxon>
        <taxon>Egibacterales</taxon>
        <taxon>Egibacteraceae</taxon>
        <taxon>Egibacter</taxon>
    </lineage>
</organism>
<evidence type="ECO:0000313" key="6">
    <source>
        <dbReference type="EMBL" id="QBI21059.1"/>
    </source>
</evidence>
<dbReference type="PROSITE" id="PS50042">
    <property type="entry name" value="CNMP_BINDING_3"/>
    <property type="match status" value="1"/>
</dbReference>
<evidence type="ECO:0000259" key="5">
    <source>
        <dbReference type="PROSITE" id="PS51063"/>
    </source>
</evidence>
<dbReference type="InterPro" id="IPR012318">
    <property type="entry name" value="HTH_CRP"/>
</dbReference>
<keyword evidence="2" id="KW-0238">DNA-binding</keyword>
<dbReference type="Pfam" id="PF13545">
    <property type="entry name" value="HTH_Crp_2"/>
    <property type="match status" value="1"/>
</dbReference>
<dbReference type="GO" id="GO:0003700">
    <property type="term" value="F:DNA-binding transcription factor activity"/>
    <property type="evidence" value="ECO:0007669"/>
    <property type="project" value="TreeGrafter"/>
</dbReference>
<dbReference type="PANTHER" id="PTHR24567">
    <property type="entry name" value="CRP FAMILY TRANSCRIPTIONAL REGULATORY PROTEIN"/>
    <property type="match status" value="1"/>
</dbReference>
<dbReference type="GO" id="GO:0005829">
    <property type="term" value="C:cytosol"/>
    <property type="evidence" value="ECO:0007669"/>
    <property type="project" value="TreeGrafter"/>
</dbReference>
<dbReference type="InterPro" id="IPR036390">
    <property type="entry name" value="WH_DNA-bd_sf"/>
</dbReference>
<dbReference type="InterPro" id="IPR000595">
    <property type="entry name" value="cNMP-bd_dom"/>
</dbReference>
<dbReference type="PROSITE" id="PS51063">
    <property type="entry name" value="HTH_CRP_2"/>
    <property type="match status" value="1"/>
</dbReference>
<dbReference type="RefSeq" id="WP_131156052.1">
    <property type="nucleotide sequence ID" value="NZ_CP036402.1"/>
</dbReference>
<dbReference type="InterPro" id="IPR018490">
    <property type="entry name" value="cNMP-bd_dom_sf"/>
</dbReference>
<dbReference type="Pfam" id="PF00027">
    <property type="entry name" value="cNMP_binding"/>
    <property type="match status" value="1"/>
</dbReference>
<dbReference type="Gene3D" id="1.10.10.10">
    <property type="entry name" value="Winged helix-like DNA-binding domain superfamily/Winged helix DNA-binding domain"/>
    <property type="match status" value="1"/>
</dbReference>
<dbReference type="SUPFAM" id="SSF51206">
    <property type="entry name" value="cAMP-binding domain-like"/>
    <property type="match status" value="1"/>
</dbReference>
<dbReference type="CDD" id="cd00038">
    <property type="entry name" value="CAP_ED"/>
    <property type="match status" value="1"/>
</dbReference>
<evidence type="ECO:0000256" key="1">
    <source>
        <dbReference type="ARBA" id="ARBA00023015"/>
    </source>
</evidence>
<evidence type="ECO:0000313" key="7">
    <source>
        <dbReference type="Proteomes" id="UP000291469"/>
    </source>
</evidence>
<dbReference type="AlphaFoldDB" id="A0A411YIV9"/>
<proteinExistence type="predicted"/>
<dbReference type="Proteomes" id="UP000291469">
    <property type="component" value="Chromosome"/>
</dbReference>
<dbReference type="KEGG" id="erz:ER308_16745"/>
<feature type="domain" description="HTH crp-type" evidence="5">
    <location>
        <begin position="167"/>
        <end position="240"/>
    </location>
</feature>
<dbReference type="InterPro" id="IPR050397">
    <property type="entry name" value="Env_Response_Regulators"/>
</dbReference>
<gene>
    <name evidence="6" type="ORF">ER308_16745</name>
</gene>
<dbReference type="InterPro" id="IPR014710">
    <property type="entry name" value="RmlC-like_jellyroll"/>
</dbReference>
<evidence type="ECO:0000259" key="4">
    <source>
        <dbReference type="PROSITE" id="PS50042"/>
    </source>
</evidence>
<dbReference type="PRINTS" id="PR00034">
    <property type="entry name" value="HTHCRP"/>
</dbReference>
<accession>A0A411YIV9</accession>
<dbReference type="SMART" id="SM00419">
    <property type="entry name" value="HTH_CRP"/>
    <property type="match status" value="1"/>
</dbReference>
<reference evidence="6 7" key="1">
    <citation type="submission" date="2019-01" db="EMBL/GenBank/DDBJ databases">
        <title>Egibacter rhizosphaerae EGI 80759T.</title>
        <authorList>
            <person name="Chen D.-D."/>
            <person name="Tian Y."/>
            <person name="Jiao J.-Y."/>
            <person name="Zhang X.-T."/>
            <person name="Zhang Y.-G."/>
            <person name="Zhang Y."/>
            <person name="Xiao M."/>
            <person name="Shu W.-S."/>
            <person name="Li W.-J."/>
        </authorList>
    </citation>
    <scope>NUCLEOTIDE SEQUENCE [LARGE SCALE GENOMIC DNA]</scope>
    <source>
        <strain evidence="6 7">EGI 80759</strain>
    </source>
</reference>